<dbReference type="PANTHER" id="PTHR30537">
    <property type="entry name" value="HTH-TYPE TRANSCRIPTIONAL REGULATOR"/>
    <property type="match status" value="1"/>
</dbReference>
<dbReference type="EMBL" id="JBBBDM010000008">
    <property type="protein sequence ID" value="MEI5688364.1"/>
    <property type="molecule type" value="Genomic_DNA"/>
</dbReference>
<dbReference type="InterPro" id="IPR058163">
    <property type="entry name" value="LysR-type_TF_proteobact-type"/>
</dbReference>
<dbReference type="SUPFAM" id="SSF53850">
    <property type="entry name" value="Periplasmic binding protein-like II"/>
    <property type="match status" value="1"/>
</dbReference>
<sequence length="305" mass="33494">MQSEPAKTHGPAALPWSDLQSFLAIAESGQLARAAQVMGVDASTMGRRLRRLEKRLGQTLFEQSRSGHLPTSAGERLLAQVRAMQRAAEPIQRQPDAGGITGLLRVSVSEGFGTWIVAPLLRAFTAEHPQLTIDLAATSGFLNPSRREADMAILLARPRSGPVVSRKLADYSLRLYANPRFLAERPPIDSVAALAGLPLIGYIPDLLYAPELRYLDEIGEGLEPTLRSSSINAQYRLIAAAAGIGVLPRFIGDASADLVPVLPERQIRRTFWIVTHQDTRRLARVQAFQSWLIAQVEQQRERLLG</sequence>
<dbReference type="InterPro" id="IPR005119">
    <property type="entry name" value="LysR_subst-bd"/>
</dbReference>
<keyword evidence="3" id="KW-0238">DNA-binding</keyword>
<evidence type="ECO:0000313" key="6">
    <source>
        <dbReference type="EMBL" id="MEI5688364.1"/>
    </source>
</evidence>
<evidence type="ECO:0000256" key="2">
    <source>
        <dbReference type="ARBA" id="ARBA00023015"/>
    </source>
</evidence>
<dbReference type="Pfam" id="PF00126">
    <property type="entry name" value="HTH_1"/>
    <property type="match status" value="1"/>
</dbReference>
<proteinExistence type="inferred from homology"/>
<dbReference type="InterPro" id="IPR036390">
    <property type="entry name" value="WH_DNA-bd_sf"/>
</dbReference>
<dbReference type="InterPro" id="IPR036388">
    <property type="entry name" value="WH-like_DNA-bd_sf"/>
</dbReference>
<accession>A0ABU8H5X0</accession>
<dbReference type="Pfam" id="PF03466">
    <property type="entry name" value="LysR_substrate"/>
    <property type="match status" value="1"/>
</dbReference>
<evidence type="ECO:0000256" key="1">
    <source>
        <dbReference type="ARBA" id="ARBA00009437"/>
    </source>
</evidence>
<comment type="caution">
    <text evidence="6">The sequence shown here is derived from an EMBL/GenBank/DDBJ whole genome shotgun (WGS) entry which is preliminary data.</text>
</comment>
<reference evidence="6 7" key="1">
    <citation type="journal article" date="2013" name="Int. J. Syst. Evol. Microbiol.">
        <title>Sphingomonas kyungheensis sp. nov., a bacterium with ginsenoside-converting activity isolated from soil of a ginseng field.</title>
        <authorList>
            <person name="Son H.M."/>
            <person name="Yang J.E."/>
            <person name="Park Y."/>
            <person name="Han C.K."/>
            <person name="Kim S.G."/>
            <person name="Kook M."/>
            <person name="Yi T.H."/>
        </authorList>
    </citation>
    <scope>NUCLEOTIDE SEQUENCE [LARGE SCALE GENOMIC DNA]</scope>
    <source>
        <strain evidence="6 7">LMG 26582</strain>
    </source>
</reference>
<dbReference type="RefSeq" id="WP_037536980.1">
    <property type="nucleotide sequence ID" value="NZ_JBBBDM010000008.1"/>
</dbReference>
<keyword evidence="7" id="KW-1185">Reference proteome</keyword>
<organism evidence="6 7">
    <name type="scientific">Sphingomonas kyungheensis</name>
    <dbReference type="NCBI Taxonomy" id="1069987"/>
    <lineage>
        <taxon>Bacteria</taxon>
        <taxon>Pseudomonadati</taxon>
        <taxon>Pseudomonadota</taxon>
        <taxon>Alphaproteobacteria</taxon>
        <taxon>Sphingomonadales</taxon>
        <taxon>Sphingomonadaceae</taxon>
        <taxon>Sphingomonas</taxon>
    </lineage>
</organism>
<evidence type="ECO:0000256" key="3">
    <source>
        <dbReference type="ARBA" id="ARBA00023125"/>
    </source>
</evidence>
<keyword evidence="4" id="KW-0804">Transcription</keyword>
<dbReference type="Gene3D" id="3.40.190.290">
    <property type="match status" value="1"/>
</dbReference>
<dbReference type="PROSITE" id="PS50931">
    <property type="entry name" value="HTH_LYSR"/>
    <property type="match status" value="1"/>
</dbReference>
<evidence type="ECO:0000256" key="4">
    <source>
        <dbReference type="ARBA" id="ARBA00023163"/>
    </source>
</evidence>
<comment type="similarity">
    <text evidence="1">Belongs to the LysR transcriptional regulatory family.</text>
</comment>
<evidence type="ECO:0000313" key="7">
    <source>
        <dbReference type="Proteomes" id="UP001367771"/>
    </source>
</evidence>
<protein>
    <submittedName>
        <fullName evidence="6">LysR family transcriptional regulator</fullName>
    </submittedName>
</protein>
<dbReference type="Proteomes" id="UP001367771">
    <property type="component" value="Unassembled WGS sequence"/>
</dbReference>
<dbReference type="Gene3D" id="1.10.10.10">
    <property type="entry name" value="Winged helix-like DNA-binding domain superfamily/Winged helix DNA-binding domain"/>
    <property type="match status" value="1"/>
</dbReference>
<keyword evidence="2" id="KW-0805">Transcription regulation</keyword>
<evidence type="ECO:0000259" key="5">
    <source>
        <dbReference type="PROSITE" id="PS50931"/>
    </source>
</evidence>
<feature type="domain" description="HTH lysR-type" evidence="5">
    <location>
        <begin position="14"/>
        <end position="71"/>
    </location>
</feature>
<dbReference type="InterPro" id="IPR000847">
    <property type="entry name" value="LysR_HTH_N"/>
</dbReference>
<dbReference type="PANTHER" id="PTHR30537:SF3">
    <property type="entry name" value="TRANSCRIPTIONAL REGULATORY PROTEIN"/>
    <property type="match status" value="1"/>
</dbReference>
<dbReference type="SUPFAM" id="SSF46785">
    <property type="entry name" value="Winged helix' DNA-binding domain"/>
    <property type="match status" value="1"/>
</dbReference>
<name>A0ABU8H5X0_9SPHN</name>
<gene>
    <name evidence="6" type="ORF">V8201_14835</name>
</gene>